<comment type="similarity">
    <text evidence="8">Belongs to the binding-protein-dependent transport system permease family.</text>
</comment>
<dbReference type="CDD" id="cd06261">
    <property type="entry name" value="TM_PBP2"/>
    <property type="match status" value="1"/>
</dbReference>
<dbReference type="STRING" id="36849.OXPF_27360"/>
<evidence type="ECO:0000256" key="3">
    <source>
        <dbReference type="ARBA" id="ARBA00022475"/>
    </source>
</evidence>
<evidence type="ECO:0000313" key="10">
    <source>
        <dbReference type="EMBL" id="KPU43295.1"/>
    </source>
</evidence>
<dbReference type="GO" id="GO:0022857">
    <property type="term" value="F:transmembrane transporter activity"/>
    <property type="evidence" value="ECO:0007669"/>
    <property type="project" value="InterPro"/>
</dbReference>
<dbReference type="SUPFAM" id="SSF161098">
    <property type="entry name" value="MetI-like"/>
    <property type="match status" value="1"/>
</dbReference>
<dbReference type="InterPro" id="IPR000515">
    <property type="entry name" value="MetI-like"/>
</dbReference>
<evidence type="ECO:0000256" key="4">
    <source>
        <dbReference type="ARBA" id="ARBA00022692"/>
    </source>
</evidence>
<dbReference type="AlphaFoldDB" id="A0A0P8WY45"/>
<dbReference type="NCBIfam" id="TIGR01726">
    <property type="entry name" value="HEQRo_perm_3TM"/>
    <property type="match status" value="1"/>
</dbReference>
<keyword evidence="5" id="KW-0029">Amino-acid transport</keyword>
<dbReference type="EMBL" id="LKET01000039">
    <property type="protein sequence ID" value="KPU43295.1"/>
    <property type="molecule type" value="Genomic_DNA"/>
</dbReference>
<feature type="domain" description="ABC transmembrane type-1" evidence="9">
    <location>
        <begin position="21"/>
        <end position="222"/>
    </location>
</feature>
<accession>A0A0P8WY45</accession>
<dbReference type="PANTHER" id="PTHR30614:SF43">
    <property type="entry name" value="L-CYSTINE TRANSPORT SYSTEM PERMEASE PROTEIN TCYM"/>
    <property type="match status" value="1"/>
</dbReference>
<dbReference type="PROSITE" id="PS50928">
    <property type="entry name" value="ABC_TM1"/>
    <property type="match status" value="1"/>
</dbReference>
<feature type="transmembrane region" description="Helical" evidence="8">
    <location>
        <begin position="203"/>
        <end position="222"/>
    </location>
</feature>
<evidence type="ECO:0000256" key="8">
    <source>
        <dbReference type="RuleBase" id="RU363032"/>
    </source>
</evidence>
<dbReference type="InterPro" id="IPR043429">
    <property type="entry name" value="ArtM/GltK/GlnP/TcyL/YhdX-like"/>
</dbReference>
<dbReference type="Proteomes" id="UP000050326">
    <property type="component" value="Unassembled WGS sequence"/>
</dbReference>
<protein>
    <submittedName>
        <fullName evidence="10">L-cystine transport system permease protein TcyM</fullName>
    </submittedName>
</protein>
<evidence type="ECO:0000259" key="9">
    <source>
        <dbReference type="PROSITE" id="PS50928"/>
    </source>
</evidence>
<reference evidence="10 11" key="1">
    <citation type="submission" date="2015-09" db="EMBL/GenBank/DDBJ databases">
        <title>Genome sequence of Oxobacter pfennigii DSM 3222.</title>
        <authorList>
            <person name="Poehlein A."/>
            <person name="Bengelsdorf F.R."/>
            <person name="Schiel-Bengelsdorf B."/>
            <person name="Duerre P."/>
            <person name="Daniel R."/>
        </authorList>
    </citation>
    <scope>NUCLEOTIDE SEQUENCE [LARGE SCALE GENOMIC DNA]</scope>
    <source>
        <strain evidence="10 11">DSM 3222</strain>
    </source>
</reference>
<keyword evidence="6 8" id="KW-1133">Transmembrane helix</keyword>
<dbReference type="InterPro" id="IPR035906">
    <property type="entry name" value="MetI-like_sf"/>
</dbReference>
<keyword evidence="7 8" id="KW-0472">Membrane</keyword>
<evidence type="ECO:0000256" key="2">
    <source>
        <dbReference type="ARBA" id="ARBA00022448"/>
    </source>
</evidence>
<name>A0A0P8WY45_9CLOT</name>
<organism evidence="10 11">
    <name type="scientific">Oxobacter pfennigii</name>
    <dbReference type="NCBI Taxonomy" id="36849"/>
    <lineage>
        <taxon>Bacteria</taxon>
        <taxon>Bacillati</taxon>
        <taxon>Bacillota</taxon>
        <taxon>Clostridia</taxon>
        <taxon>Eubacteriales</taxon>
        <taxon>Clostridiaceae</taxon>
        <taxon>Oxobacter</taxon>
    </lineage>
</organism>
<sequence length="238" mass="26660">METIFDFNYMIKSVPEIIRYLPITLIISIVSMFFGLIIGLVTALIKIYKVPVLRRIASLYVSFTRGTPLLVQMYLAYYGIPKVLNYMHANYSWNLDVSNIPAIVFVYISFSLNVGAYLSETIRAAIQAIDKGQLEAAYSVGMSTYQAMKRIVLPQALLVALPNFGNTFIGLLKDTSLAFIIAVVEIMGGAKIVGARGLRFFEVYIDAALIYWLICLVVEKGVNSLEKRVRRYEGGIAR</sequence>
<dbReference type="InterPro" id="IPR010065">
    <property type="entry name" value="AA_ABC_transptr_permease_3TM"/>
</dbReference>
<evidence type="ECO:0000313" key="11">
    <source>
        <dbReference type="Proteomes" id="UP000050326"/>
    </source>
</evidence>
<dbReference type="OrthoDB" id="9787841at2"/>
<feature type="transmembrane region" description="Helical" evidence="8">
    <location>
        <begin position="57"/>
        <end position="80"/>
    </location>
</feature>
<feature type="transmembrane region" description="Helical" evidence="8">
    <location>
        <begin position="177"/>
        <end position="197"/>
    </location>
</feature>
<keyword evidence="3" id="KW-1003">Cell membrane</keyword>
<comment type="caution">
    <text evidence="10">The sequence shown here is derived from an EMBL/GenBank/DDBJ whole genome shotgun (WGS) entry which is preliminary data.</text>
</comment>
<keyword evidence="4 8" id="KW-0812">Transmembrane</keyword>
<dbReference type="GO" id="GO:0043190">
    <property type="term" value="C:ATP-binding cassette (ABC) transporter complex"/>
    <property type="evidence" value="ECO:0007669"/>
    <property type="project" value="InterPro"/>
</dbReference>
<feature type="transmembrane region" description="Helical" evidence="8">
    <location>
        <begin position="100"/>
        <end position="118"/>
    </location>
</feature>
<dbReference type="Gene3D" id="1.10.3720.10">
    <property type="entry name" value="MetI-like"/>
    <property type="match status" value="1"/>
</dbReference>
<keyword evidence="2 8" id="KW-0813">Transport</keyword>
<evidence type="ECO:0000256" key="1">
    <source>
        <dbReference type="ARBA" id="ARBA00004651"/>
    </source>
</evidence>
<evidence type="ECO:0000256" key="5">
    <source>
        <dbReference type="ARBA" id="ARBA00022970"/>
    </source>
</evidence>
<evidence type="ECO:0000256" key="7">
    <source>
        <dbReference type="ARBA" id="ARBA00023136"/>
    </source>
</evidence>
<gene>
    <name evidence="10" type="primary">tcyM</name>
    <name evidence="10" type="ORF">OXPF_27360</name>
</gene>
<dbReference type="GO" id="GO:0006865">
    <property type="term" value="P:amino acid transport"/>
    <property type="evidence" value="ECO:0007669"/>
    <property type="project" value="UniProtKB-KW"/>
</dbReference>
<dbReference type="Pfam" id="PF00528">
    <property type="entry name" value="BPD_transp_1"/>
    <property type="match status" value="1"/>
</dbReference>
<dbReference type="PANTHER" id="PTHR30614">
    <property type="entry name" value="MEMBRANE COMPONENT OF AMINO ACID ABC TRANSPORTER"/>
    <property type="match status" value="1"/>
</dbReference>
<keyword evidence="11" id="KW-1185">Reference proteome</keyword>
<dbReference type="FunFam" id="1.10.3720.10:FF:000006">
    <property type="entry name" value="Glutamate/aspartate ABC transporter, permease protein GltK"/>
    <property type="match status" value="1"/>
</dbReference>
<proteinExistence type="inferred from homology"/>
<comment type="subcellular location">
    <subcellularLocation>
        <location evidence="1 8">Cell membrane</location>
        <topology evidence="1 8">Multi-pass membrane protein</topology>
    </subcellularLocation>
</comment>
<feature type="transmembrane region" description="Helical" evidence="8">
    <location>
        <begin position="20"/>
        <end position="45"/>
    </location>
</feature>
<dbReference type="RefSeq" id="WP_083479961.1">
    <property type="nucleotide sequence ID" value="NZ_LKET01000039.1"/>
</dbReference>
<evidence type="ECO:0000256" key="6">
    <source>
        <dbReference type="ARBA" id="ARBA00022989"/>
    </source>
</evidence>